<proteinExistence type="predicted"/>
<evidence type="ECO:0000313" key="2">
    <source>
        <dbReference type="EMBL" id="AGH19722.1"/>
    </source>
</evidence>
<gene>
    <name evidence="2" type="primary">ATP8</name>
</gene>
<keyword evidence="2" id="KW-0496">Mitochondrion</keyword>
<geneLocation type="mitochondrion" evidence="2"/>
<reference evidence="2" key="1">
    <citation type="journal article" date="2014" name="Ticks Tick Borne Dis.">
        <title>Molecular phylogeny of soft ticks (Ixodida: Argasidae) inferred from mitochondrial genome and nuclear rRNA sequences.</title>
        <authorList>
            <person name="Burger T.D."/>
            <person name="Shao R."/>
            <person name="Labruna M.B."/>
            <person name="Barker S.C."/>
        </authorList>
    </citation>
    <scope>NUCLEOTIDE SEQUENCE</scope>
    <source>
        <strain evidence="2">BomiCa</strain>
    </source>
</reference>
<dbReference type="EMBL" id="MK234703">
    <property type="protein sequence ID" value="QGG43647.1"/>
    <property type="molecule type" value="Genomic_DNA"/>
</dbReference>
<organism evidence="2">
    <name type="scientific">Rhipicephalus microplus</name>
    <name type="common">Cattle tick</name>
    <name type="synonym">Boophilus microplus</name>
    <dbReference type="NCBI Taxonomy" id="6941"/>
    <lineage>
        <taxon>Eukaryota</taxon>
        <taxon>Metazoa</taxon>
        <taxon>Ecdysozoa</taxon>
        <taxon>Arthropoda</taxon>
        <taxon>Chelicerata</taxon>
        <taxon>Arachnida</taxon>
        <taxon>Acari</taxon>
        <taxon>Parasitiformes</taxon>
        <taxon>Ixodida</taxon>
        <taxon>Ixodoidea</taxon>
        <taxon>Ixodidae</taxon>
        <taxon>Rhipicephalinae</taxon>
        <taxon>Rhipicephalus</taxon>
        <taxon>Boophilus</taxon>
    </lineage>
</organism>
<name>V9MM04_RHIMP</name>
<keyword evidence="1" id="KW-0472">Membrane</keyword>
<keyword evidence="1" id="KW-1133">Transmembrane helix</keyword>
<dbReference type="EMBL" id="MK685985">
    <property type="protein sequence ID" value="QUX32187.1"/>
    <property type="molecule type" value="Genomic_DNA"/>
</dbReference>
<evidence type="ECO:0000313" key="3">
    <source>
        <dbReference type="EMBL" id="QGG43647.1"/>
    </source>
</evidence>
<reference evidence="4" key="3">
    <citation type="submission" date="2019-03" db="EMBL/GenBank/DDBJ databases">
        <title>Studies on Ribosomal ITS and mitochondrial genomics of Rhipicephalus microplus.</title>
        <authorList>
            <person name="Yi J."/>
        </authorList>
    </citation>
    <scope>NUCLEOTIDE SEQUENCE</scope>
    <source>
        <strain evidence="4">HAI</strain>
    </source>
</reference>
<accession>V9MM04</accession>
<reference evidence="3" key="2">
    <citation type="journal article" date="2019" name="Mitochondrion">
        <title>Mitogenome analysis of Indian isolate of Rhipicephalus microplus clade A sensu (): A first report from Maritime South-East Asia.</title>
        <authorList>
            <person name="De A.K."/>
            <person name="Muthiyan R."/>
            <person name="Ponraj P."/>
            <person name="Muniswamy K."/>
            <person name="Sunder J."/>
            <person name="Kundu A."/>
            <person name="Karunakaran D."/>
            <person name="George Z."/>
            <person name="Kundu M."/>
            <person name="Ahmed S.Z."/>
            <person name="Malakar D."/>
            <person name="Bhattacharya D."/>
        </authorList>
    </citation>
    <scope>NUCLEOTIDE SEQUENCE</scope>
    <source>
        <strain evidence="3">Andaman</strain>
    </source>
</reference>
<evidence type="ECO:0000256" key="1">
    <source>
        <dbReference type="SAM" id="Phobius"/>
    </source>
</evidence>
<sequence length="52" mass="6685">MPQIFPMNWFILSLIIMLMMFLMTIHFYFLNLKNKNKMKYIQKMFYKFNYKF</sequence>
<dbReference type="EMBL" id="KC503260">
    <property type="protein sequence ID" value="AGH19722.1"/>
    <property type="molecule type" value="Genomic_DNA"/>
</dbReference>
<feature type="transmembrane region" description="Helical" evidence="1">
    <location>
        <begin position="6"/>
        <end position="30"/>
    </location>
</feature>
<keyword evidence="1" id="KW-0812">Transmembrane</keyword>
<dbReference type="AlphaFoldDB" id="V9MM04"/>
<evidence type="ECO:0000313" key="4">
    <source>
        <dbReference type="EMBL" id="QUX32187.1"/>
    </source>
</evidence>
<protein>
    <submittedName>
        <fullName evidence="3">ATP synthase F0 subunit 8</fullName>
    </submittedName>
    <submittedName>
        <fullName evidence="2">ATP synthase subunit 8</fullName>
    </submittedName>
</protein>